<dbReference type="Pfam" id="PF00312">
    <property type="entry name" value="Ribosomal_S15"/>
    <property type="match status" value="1"/>
</dbReference>
<comment type="caution">
    <text evidence="8">The sequence shown here is derived from an EMBL/GenBank/DDBJ whole genome shotgun (WGS) entry which is preliminary data.</text>
</comment>
<dbReference type="PANTHER" id="PTHR11885:SF6">
    <property type="entry name" value="SMALL RIBOSOMAL SUBUNIT PROTEIN US15"/>
    <property type="match status" value="1"/>
</dbReference>
<protein>
    <recommendedName>
        <fullName evidence="4">Small ribosomal subunit protein uS15</fullName>
    </recommendedName>
    <alternativeName>
        <fullName evidence="5">40S ribosomal protein S13</fullName>
    </alternativeName>
</protein>
<dbReference type="SMART" id="SM01387">
    <property type="entry name" value="Ribosomal_S15"/>
    <property type="match status" value="1"/>
</dbReference>
<dbReference type="FunFam" id="4.10.860.130:FF:000001">
    <property type="entry name" value="40S ribosomal protein S13"/>
    <property type="match status" value="1"/>
</dbReference>
<dbReference type="SMART" id="SM01386">
    <property type="entry name" value="Ribosomal_S13_N"/>
    <property type="match status" value="1"/>
</dbReference>
<dbReference type="Pfam" id="PF08069">
    <property type="entry name" value="Ribosomal_S13_N"/>
    <property type="match status" value="1"/>
</dbReference>
<keyword evidence="3 6" id="KW-0687">Ribonucleoprotein</keyword>
<evidence type="ECO:0000313" key="8">
    <source>
        <dbReference type="EMBL" id="KAL3319822.1"/>
    </source>
</evidence>
<keyword evidence="2 6" id="KW-0689">Ribosomal protein</keyword>
<feature type="domain" description="Small ribosomal subunit protein uS15 N-terminal" evidence="7">
    <location>
        <begin position="1"/>
        <end position="60"/>
    </location>
</feature>
<dbReference type="InterPro" id="IPR000589">
    <property type="entry name" value="Ribosomal_uS15"/>
</dbReference>
<dbReference type="InterPro" id="IPR023029">
    <property type="entry name" value="Ribosomal_uS15_arc_euk"/>
</dbReference>
<sequence>MGRMHGRGKGISQSALPYRKTIPSWQKMSAETVKDHILKLARKGLTPSQIGVILRDCHSVAQVRWIAGNKILRILKANGFAPKLPYDLFSLIKKAVSMRKHLDANRKDRDTKFRLILIESRIHRLTRYYRTKRILPPNFKYDSAKGASLLV</sequence>
<keyword evidence="9" id="KW-1185">Reference proteome</keyword>
<dbReference type="GO" id="GO:0005840">
    <property type="term" value="C:ribosome"/>
    <property type="evidence" value="ECO:0007669"/>
    <property type="project" value="UniProtKB-KW"/>
</dbReference>
<dbReference type="NCBIfam" id="NF006331">
    <property type="entry name" value="PRK08561.1"/>
    <property type="match status" value="1"/>
</dbReference>
<dbReference type="Proteomes" id="UP001626550">
    <property type="component" value="Unassembled WGS sequence"/>
</dbReference>
<reference evidence="8 9" key="1">
    <citation type="submission" date="2024-11" db="EMBL/GenBank/DDBJ databases">
        <title>Adaptive evolution of stress response genes in parasites aligns with host niche diversity.</title>
        <authorList>
            <person name="Hahn C."/>
            <person name="Resl P."/>
        </authorList>
    </citation>
    <scope>NUCLEOTIDE SEQUENCE [LARGE SCALE GENOMIC DNA]</scope>
    <source>
        <strain evidence="8">EGGRZ-B1_66</strain>
        <tissue evidence="8">Body</tissue>
    </source>
</reference>
<comment type="similarity">
    <text evidence="1 6">Belongs to the universal ribosomal protein uS15 family.</text>
</comment>
<dbReference type="InterPro" id="IPR012606">
    <property type="entry name" value="Ribosomal_uS15_N"/>
</dbReference>
<gene>
    <name evidence="8" type="primary">RPS13</name>
    <name evidence="8" type="ORF">Ciccas_001504</name>
</gene>
<evidence type="ECO:0000313" key="9">
    <source>
        <dbReference type="Proteomes" id="UP001626550"/>
    </source>
</evidence>
<evidence type="ECO:0000256" key="6">
    <source>
        <dbReference type="RuleBase" id="RU003919"/>
    </source>
</evidence>
<dbReference type="Gene3D" id="1.10.287.10">
    <property type="entry name" value="S15/NS1, RNA-binding"/>
    <property type="match status" value="1"/>
</dbReference>
<dbReference type="PANTHER" id="PTHR11885">
    <property type="entry name" value="RIBOSOMAL PROTEIN S15P/S13E"/>
    <property type="match status" value="1"/>
</dbReference>
<dbReference type="SUPFAM" id="SSF47060">
    <property type="entry name" value="S15/NS1 RNA-binding domain"/>
    <property type="match status" value="1"/>
</dbReference>
<dbReference type="AlphaFoldDB" id="A0ABD2QL11"/>
<organism evidence="8 9">
    <name type="scientific">Cichlidogyrus casuarinus</name>
    <dbReference type="NCBI Taxonomy" id="1844966"/>
    <lineage>
        <taxon>Eukaryota</taxon>
        <taxon>Metazoa</taxon>
        <taxon>Spiralia</taxon>
        <taxon>Lophotrochozoa</taxon>
        <taxon>Platyhelminthes</taxon>
        <taxon>Monogenea</taxon>
        <taxon>Monopisthocotylea</taxon>
        <taxon>Dactylogyridea</taxon>
        <taxon>Ancyrocephalidae</taxon>
        <taxon>Cichlidogyrus</taxon>
    </lineage>
</organism>
<evidence type="ECO:0000256" key="5">
    <source>
        <dbReference type="ARBA" id="ARBA00035470"/>
    </source>
</evidence>
<dbReference type="GO" id="GO:1990904">
    <property type="term" value="C:ribonucleoprotein complex"/>
    <property type="evidence" value="ECO:0007669"/>
    <property type="project" value="UniProtKB-KW"/>
</dbReference>
<proteinExistence type="inferred from homology"/>
<evidence type="ECO:0000256" key="4">
    <source>
        <dbReference type="ARBA" id="ARBA00035165"/>
    </source>
</evidence>
<dbReference type="CDD" id="cd00353">
    <property type="entry name" value="Ribosomal_S15p_S13e"/>
    <property type="match status" value="1"/>
</dbReference>
<dbReference type="EMBL" id="JBJKFK010000099">
    <property type="protein sequence ID" value="KAL3319822.1"/>
    <property type="molecule type" value="Genomic_DNA"/>
</dbReference>
<dbReference type="Gene3D" id="4.10.860.130">
    <property type="match status" value="1"/>
</dbReference>
<accession>A0ABD2QL11</accession>
<dbReference type="PROSITE" id="PS00362">
    <property type="entry name" value="RIBOSOMAL_S15"/>
    <property type="match status" value="1"/>
</dbReference>
<dbReference type="InterPro" id="IPR009068">
    <property type="entry name" value="uS15_NS1_RNA-bd_sf"/>
</dbReference>
<evidence type="ECO:0000259" key="7">
    <source>
        <dbReference type="SMART" id="SM01386"/>
    </source>
</evidence>
<evidence type="ECO:0000256" key="2">
    <source>
        <dbReference type="ARBA" id="ARBA00022980"/>
    </source>
</evidence>
<dbReference type="HAMAP" id="MF_01343_A">
    <property type="entry name" value="Ribosomal_uS15_A"/>
    <property type="match status" value="1"/>
</dbReference>
<evidence type="ECO:0000256" key="1">
    <source>
        <dbReference type="ARBA" id="ARBA00008434"/>
    </source>
</evidence>
<evidence type="ECO:0000256" key="3">
    <source>
        <dbReference type="ARBA" id="ARBA00023274"/>
    </source>
</evidence>
<dbReference type="FunFam" id="1.10.287.10:FF:000003">
    <property type="entry name" value="40S ribosomal protein S13"/>
    <property type="match status" value="1"/>
</dbReference>
<name>A0ABD2QL11_9PLAT</name>